<dbReference type="InterPro" id="IPR022383">
    <property type="entry name" value="Lactate/malate_DH_C"/>
</dbReference>
<dbReference type="SUPFAM" id="SSF56327">
    <property type="entry name" value="LDH C-terminal domain-like"/>
    <property type="match status" value="1"/>
</dbReference>
<evidence type="ECO:0000256" key="6">
    <source>
        <dbReference type="ARBA" id="ARBA00023002"/>
    </source>
</evidence>
<dbReference type="CDD" id="cd21376">
    <property type="entry name" value="cwf21_SRRM3"/>
    <property type="match status" value="1"/>
</dbReference>
<evidence type="ECO:0000313" key="11">
    <source>
        <dbReference type="EMBL" id="TRZ24528.1"/>
    </source>
</evidence>
<dbReference type="InterPro" id="IPR047489">
    <property type="entry name" value="SRRM3_cwf21"/>
</dbReference>
<dbReference type="Gene3D" id="6.10.140.420">
    <property type="match status" value="1"/>
</dbReference>
<dbReference type="Pfam" id="PF00056">
    <property type="entry name" value="Ldh_1_N"/>
    <property type="match status" value="1"/>
</dbReference>
<sequence>MLSRLSAATALRRGIATSAQNNAKVAVLGASGGIGQPLSLLLKNSPLVSKLSLYDIAHTPGVAADLSHIETKANVKGFMGPEQLPECLKGCDVVVIPAGVPRKPGMTRDDLFNTNASIVASLTSACAKNCPEAMICIISNPVNSTIPITSEVFKKHGVYNPNKIFGVTTLDIVRANTFVAELKGLDPARVTVPVIGGHAGKTIIPLISQCTPKVEFPQDQLEKLTARIQEAGTEVVQAKAGAGSATLSMAYAGARFVFSLLDAMSGKQGVVECAFVRSDVTEVPYFSTPLQLGAIMALYNNGADLPSPQEASNGFPQPGASGTWHKGEEEVRLVEPSMVKKAHREILDHERKRRVELKCMELQEMMEEQGYSEEEIRQKVGTFRQMLMEKEGVLTREDQHGRQIVIENHHGADGEEYAMEYPDYGEGCLLQCDCSAECYREDSSHREYRLKRRSSSSTSPPPKKKKKKKSGHRRSRKKRKPGSERSCDSSSPIRKEKKKKTGKKHRRDRSESGSRKKRRHRSRSPKNKRKEKNKERKRSRSESPAWRSHRRSSCSSHSASLSSDDSGSKSPGRLSPKRRQDGPKGSSARSSRSPSSPSPQRSASPHQNGHKGSAQNGRHSHGAPLPEPSDRPASASPSPRAHGRTEPPSPRPRGARHGARSPRSPTPERAKHGHRHRSRSASPPSRHRGHSKGRPPAPREPPLSPAGYSSDSEGSAGSHPYHPPAGPDRNHGKKVKERHHRGRPNSSSESSAKHSRHASERRKSPSRSPGQRSSSWSSSGSLSKSRSRSREKRAGRSRSRSPSPKKPASREKDNEPRTRHGDPDPARPRRRSRSYSPIRKRRRDSPSFMEPRRITSARKRPIPYYRPSPSSSSSLSTYSYSRSRSRSYDSYSSSRSRTRSPPSRSRSPSRSPSYNSRSSSESAGF</sequence>
<dbReference type="SMART" id="SM01115">
    <property type="entry name" value="cwf21"/>
    <property type="match status" value="1"/>
</dbReference>
<evidence type="ECO:0000256" key="9">
    <source>
        <dbReference type="SAM" id="MobiDB-lite"/>
    </source>
</evidence>
<feature type="compositionally biased region" description="Basic residues" evidence="9">
    <location>
        <begin position="495"/>
        <end position="507"/>
    </location>
</feature>
<dbReference type="GO" id="GO:0030060">
    <property type="term" value="F:L-malate dehydrogenase (NAD+) activity"/>
    <property type="evidence" value="ECO:0007669"/>
    <property type="project" value="UniProtKB-EC"/>
</dbReference>
<feature type="compositionally biased region" description="Basic residues" evidence="9">
    <location>
        <begin position="785"/>
        <end position="799"/>
    </location>
</feature>
<dbReference type="FunFam" id="3.90.110.10:FF:000001">
    <property type="entry name" value="Malate dehydrogenase"/>
    <property type="match status" value="1"/>
</dbReference>
<feature type="compositionally biased region" description="Low complexity" evidence="9">
    <location>
        <begin position="863"/>
        <end position="925"/>
    </location>
</feature>
<dbReference type="Pfam" id="PF15230">
    <property type="entry name" value="SRRM_C"/>
    <property type="match status" value="1"/>
</dbReference>
<evidence type="ECO:0000259" key="10">
    <source>
        <dbReference type="SMART" id="SM01115"/>
    </source>
</evidence>
<keyword evidence="6" id="KW-0560">Oxidoreductase</keyword>
<dbReference type="FunFam" id="3.40.50.720:FF:000013">
    <property type="entry name" value="Malate dehydrogenase"/>
    <property type="match status" value="1"/>
</dbReference>
<feature type="compositionally biased region" description="Basic residues" evidence="9">
    <location>
        <begin position="671"/>
        <end position="693"/>
    </location>
</feature>
<evidence type="ECO:0000256" key="2">
    <source>
        <dbReference type="ARBA" id="ARBA00011738"/>
    </source>
</evidence>
<dbReference type="InterPro" id="IPR029360">
    <property type="entry name" value="SRRM_C"/>
</dbReference>
<dbReference type="GO" id="GO:0006108">
    <property type="term" value="P:malate metabolic process"/>
    <property type="evidence" value="ECO:0007669"/>
    <property type="project" value="InterPro"/>
</dbReference>
<dbReference type="OrthoDB" id="755699at2759"/>
<proteinExistence type="inferred from homology"/>
<evidence type="ECO:0000256" key="8">
    <source>
        <dbReference type="ARBA" id="ARBA00048313"/>
    </source>
</evidence>
<reference evidence="11" key="1">
    <citation type="submission" date="2019-04" db="EMBL/GenBank/DDBJ databases">
        <title>Genome assembly of Zosterops borbonicus 15179.</title>
        <authorList>
            <person name="Leroy T."/>
            <person name="Anselmetti Y."/>
            <person name="Tilak M.-K."/>
            <person name="Nabholz B."/>
        </authorList>
    </citation>
    <scope>NUCLEOTIDE SEQUENCE</scope>
    <source>
        <strain evidence="11">HGM_15179</strain>
        <tissue evidence="11">Muscle</tissue>
    </source>
</reference>
<dbReference type="EC" id="1.1.1.37" evidence="3"/>
<feature type="domain" description="CWF21" evidence="10">
    <location>
        <begin position="347"/>
        <end position="392"/>
    </location>
</feature>
<dbReference type="Pfam" id="PF08312">
    <property type="entry name" value="cwf21"/>
    <property type="match status" value="1"/>
</dbReference>
<dbReference type="NCBIfam" id="TIGR01772">
    <property type="entry name" value="MDH_euk_gproteo"/>
    <property type="match status" value="1"/>
</dbReference>
<evidence type="ECO:0000256" key="3">
    <source>
        <dbReference type="ARBA" id="ARBA00012995"/>
    </source>
</evidence>
<dbReference type="PANTHER" id="PTHR11540">
    <property type="entry name" value="MALATE AND LACTATE DEHYDROGENASE"/>
    <property type="match status" value="1"/>
</dbReference>
<dbReference type="Pfam" id="PF02866">
    <property type="entry name" value="Ldh_1_C"/>
    <property type="match status" value="1"/>
</dbReference>
<comment type="catalytic activity">
    <reaction evidence="8">
        <text>(S)-malate + NAD(+) = oxaloacetate + NADH + H(+)</text>
        <dbReference type="Rhea" id="RHEA:21432"/>
        <dbReference type="ChEBI" id="CHEBI:15378"/>
        <dbReference type="ChEBI" id="CHEBI:15589"/>
        <dbReference type="ChEBI" id="CHEBI:16452"/>
        <dbReference type="ChEBI" id="CHEBI:57540"/>
        <dbReference type="ChEBI" id="CHEBI:57945"/>
        <dbReference type="EC" id="1.1.1.37"/>
    </reaction>
</comment>
<dbReference type="GO" id="GO:0006099">
    <property type="term" value="P:tricarboxylic acid cycle"/>
    <property type="evidence" value="ECO:0007669"/>
    <property type="project" value="UniProtKB-KW"/>
</dbReference>
<dbReference type="PROSITE" id="PS00068">
    <property type="entry name" value="MDH"/>
    <property type="match status" value="1"/>
</dbReference>
<feature type="compositionally biased region" description="Basic residues" evidence="9">
    <location>
        <begin position="515"/>
        <end position="539"/>
    </location>
</feature>
<feature type="compositionally biased region" description="Low complexity" evidence="9">
    <location>
        <begin position="766"/>
        <end position="784"/>
    </location>
</feature>
<keyword evidence="5" id="KW-0816">Tricarboxylic acid cycle</keyword>
<evidence type="ECO:0000256" key="4">
    <source>
        <dbReference type="ARBA" id="ARBA00016075"/>
    </source>
</evidence>
<dbReference type="EMBL" id="SWJQ01000047">
    <property type="protein sequence ID" value="TRZ24528.1"/>
    <property type="molecule type" value="Genomic_DNA"/>
</dbReference>
<evidence type="ECO:0000256" key="5">
    <source>
        <dbReference type="ARBA" id="ARBA00022532"/>
    </source>
</evidence>
<keyword evidence="7" id="KW-0520">NAD</keyword>
<feature type="compositionally biased region" description="Low complexity" evidence="9">
    <location>
        <begin position="586"/>
        <end position="605"/>
    </location>
</feature>
<dbReference type="SUPFAM" id="SSF51735">
    <property type="entry name" value="NAD(P)-binding Rossmann-fold domains"/>
    <property type="match status" value="1"/>
</dbReference>
<feature type="compositionally biased region" description="Basic residues" evidence="9">
    <location>
        <begin position="731"/>
        <end position="743"/>
    </location>
</feature>
<feature type="compositionally biased region" description="Low complexity" evidence="9">
    <location>
        <begin position="631"/>
        <end position="640"/>
    </location>
</feature>
<evidence type="ECO:0000256" key="1">
    <source>
        <dbReference type="ARBA" id="ARBA00008824"/>
    </source>
</evidence>
<dbReference type="Gene3D" id="3.40.50.720">
    <property type="entry name" value="NAD(P)-binding Rossmann-like Domain"/>
    <property type="match status" value="1"/>
</dbReference>
<feature type="region of interest" description="Disordered" evidence="9">
    <location>
        <begin position="445"/>
        <end position="925"/>
    </location>
</feature>
<dbReference type="PANTHER" id="PTHR11540:SF16">
    <property type="entry name" value="MALATE DEHYDROGENASE, MITOCHONDRIAL"/>
    <property type="match status" value="1"/>
</dbReference>
<gene>
    <name evidence="11" type="ORF">HGM15179_002571</name>
</gene>
<name>A0A8K1LSY1_9PASS</name>
<keyword evidence="12" id="KW-1185">Reference proteome</keyword>
<feature type="compositionally biased region" description="Basic and acidic residues" evidence="9">
    <location>
        <begin position="808"/>
        <end position="827"/>
    </location>
</feature>
<feature type="compositionally biased region" description="Pro residues" evidence="9">
    <location>
        <begin position="695"/>
        <end position="704"/>
    </location>
</feature>
<evidence type="ECO:0000256" key="7">
    <source>
        <dbReference type="ARBA" id="ARBA00023027"/>
    </source>
</evidence>
<dbReference type="InterPro" id="IPR010097">
    <property type="entry name" value="Malate_DH_type1"/>
</dbReference>
<feature type="compositionally biased region" description="Low complexity" evidence="9">
    <location>
        <begin position="553"/>
        <end position="570"/>
    </location>
</feature>
<evidence type="ECO:0000313" key="12">
    <source>
        <dbReference type="Proteomes" id="UP000796761"/>
    </source>
</evidence>
<organism evidence="11 12">
    <name type="scientific">Zosterops borbonicus</name>
    <dbReference type="NCBI Taxonomy" id="364589"/>
    <lineage>
        <taxon>Eukaryota</taxon>
        <taxon>Metazoa</taxon>
        <taxon>Chordata</taxon>
        <taxon>Craniata</taxon>
        <taxon>Vertebrata</taxon>
        <taxon>Euteleostomi</taxon>
        <taxon>Archelosauria</taxon>
        <taxon>Archosauria</taxon>
        <taxon>Dinosauria</taxon>
        <taxon>Saurischia</taxon>
        <taxon>Theropoda</taxon>
        <taxon>Coelurosauria</taxon>
        <taxon>Aves</taxon>
        <taxon>Neognathae</taxon>
        <taxon>Neoaves</taxon>
        <taxon>Telluraves</taxon>
        <taxon>Australaves</taxon>
        <taxon>Passeriformes</taxon>
        <taxon>Sylvioidea</taxon>
        <taxon>Zosteropidae</taxon>
        <taxon>Zosterops</taxon>
    </lineage>
</organism>
<dbReference type="InterPro" id="IPR015955">
    <property type="entry name" value="Lactate_DH/Glyco_Ohase_4_C"/>
</dbReference>
<dbReference type="InterPro" id="IPR001236">
    <property type="entry name" value="Lactate/malate_DH_N"/>
</dbReference>
<dbReference type="InterPro" id="IPR036291">
    <property type="entry name" value="NAD(P)-bd_dom_sf"/>
</dbReference>
<dbReference type="Proteomes" id="UP000796761">
    <property type="component" value="Unassembled WGS sequence"/>
</dbReference>
<dbReference type="InterPro" id="IPR013170">
    <property type="entry name" value="mRNA_splic_Cwf21_dom"/>
</dbReference>
<dbReference type="CDD" id="cd01337">
    <property type="entry name" value="MDH_glyoxysomal_mitochondrial"/>
    <property type="match status" value="1"/>
</dbReference>
<dbReference type="InterPro" id="IPR001252">
    <property type="entry name" value="Malate_DH_AS"/>
</dbReference>
<feature type="compositionally biased region" description="Basic residues" evidence="9">
    <location>
        <begin position="828"/>
        <end position="843"/>
    </location>
</feature>
<feature type="compositionally biased region" description="Basic residues" evidence="9">
    <location>
        <begin position="462"/>
        <end position="480"/>
    </location>
</feature>
<dbReference type="Gene3D" id="3.90.110.10">
    <property type="entry name" value="Lactate dehydrogenase/glycoside hydrolase, family 4, C-terminal"/>
    <property type="match status" value="1"/>
</dbReference>
<dbReference type="GO" id="GO:0005739">
    <property type="term" value="C:mitochondrion"/>
    <property type="evidence" value="ECO:0007669"/>
    <property type="project" value="TreeGrafter"/>
</dbReference>
<comment type="subunit">
    <text evidence="2">Homodimer.</text>
</comment>
<comment type="caution">
    <text evidence="11">The sequence shown here is derived from an EMBL/GenBank/DDBJ whole genome shotgun (WGS) entry which is preliminary data.</text>
</comment>
<dbReference type="AlphaFoldDB" id="A0A8K1LSY1"/>
<accession>A0A8K1LSY1</accession>
<dbReference type="GO" id="GO:0005634">
    <property type="term" value="C:nucleus"/>
    <property type="evidence" value="ECO:0007669"/>
    <property type="project" value="UniProtKB-ARBA"/>
</dbReference>
<protein>
    <recommendedName>
        <fullName evidence="4">Malate dehydrogenase, mitochondrial</fullName>
        <ecNumber evidence="3">1.1.1.37</ecNumber>
    </recommendedName>
</protein>
<comment type="similarity">
    <text evidence="1">Belongs to the LDH/MDH superfamily. MDH type 1 family.</text>
</comment>